<dbReference type="InterPro" id="IPR027417">
    <property type="entry name" value="P-loop_NTPase"/>
</dbReference>
<protein>
    <submittedName>
        <fullName evidence="12">DEAD/DEAH box helicase</fullName>
    </submittedName>
</protein>
<dbReference type="InterPro" id="IPR011545">
    <property type="entry name" value="DEAD/DEAH_box_helicase_dom"/>
</dbReference>
<evidence type="ECO:0000256" key="7">
    <source>
        <dbReference type="ARBA" id="ARBA00023204"/>
    </source>
</evidence>
<dbReference type="PANTHER" id="PTHR47962">
    <property type="entry name" value="ATP-DEPENDENT HELICASE LHR-RELATED-RELATED"/>
    <property type="match status" value="1"/>
</dbReference>
<keyword evidence="2" id="KW-0227">DNA damage</keyword>
<evidence type="ECO:0000256" key="3">
    <source>
        <dbReference type="ARBA" id="ARBA00022801"/>
    </source>
</evidence>
<dbReference type="InterPro" id="IPR013701">
    <property type="entry name" value="Lhr-like_DEAD/DEAH_assoc"/>
</dbReference>
<evidence type="ECO:0000259" key="10">
    <source>
        <dbReference type="PROSITE" id="PS51192"/>
    </source>
</evidence>
<dbReference type="GO" id="GO:0004386">
    <property type="term" value="F:helicase activity"/>
    <property type="evidence" value="ECO:0007669"/>
    <property type="project" value="UniProtKB-KW"/>
</dbReference>
<dbReference type="PROSITE" id="PS51192">
    <property type="entry name" value="HELICASE_ATP_BIND_1"/>
    <property type="match status" value="1"/>
</dbReference>
<keyword evidence="3" id="KW-0378">Hydrolase</keyword>
<dbReference type="PANTHER" id="PTHR47962:SF5">
    <property type="entry name" value="ATP-DEPENDENT HELICASE LHR-RELATED"/>
    <property type="match status" value="1"/>
</dbReference>
<dbReference type="Pfam" id="PF19306">
    <property type="entry name" value="WHD_Lhr"/>
    <property type="match status" value="1"/>
</dbReference>
<reference evidence="12" key="1">
    <citation type="journal article" date="2020" name="mSystems">
        <title>Genome- and Community-Level Interaction Insights into Carbon Utilization and Element Cycling Functions of Hydrothermarchaeota in Hydrothermal Sediment.</title>
        <authorList>
            <person name="Zhou Z."/>
            <person name="Liu Y."/>
            <person name="Xu W."/>
            <person name="Pan J."/>
            <person name="Luo Z.H."/>
            <person name="Li M."/>
        </authorList>
    </citation>
    <scope>NUCLEOTIDE SEQUENCE [LARGE SCALE GENOMIC DNA]</scope>
    <source>
        <strain evidence="12">SpSt-125</strain>
    </source>
</reference>
<evidence type="ECO:0000256" key="8">
    <source>
        <dbReference type="ARBA" id="ARBA00023235"/>
    </source>
</evidence>
<feature type="domain" description="Helicase ATP-binding" evidence="10">
    <location>
        <begin position="28"/>
        <end position="208"/>
    </location>
</feature>
<keyword evidence="1" id="KW-0547">Nucleotide-binding</keyword>
<keyword evidence="4 12" id="KW-0347">Helicase</keyword>
<dbReference type="GO" id="GO:0140097">
    <property type="term" value="F:catalytic activity, acting on DNA"/>
    <property type="evidence" value="ECO:0007669"/>
    <property type="project" value="UniProtKB-ARBA"/>
</dbReference>
<evidence type="ECO:0000256" key="1">
    <source>
        <dbReference type="ARBA" id="ARBA00022741"/>
    </source>
</evidence>
<gene>
    <name evidence="12" type="ORF">ENO26_01875</name>
</gene>
<evidence type="ECO:0000313" key="12">
    <source>
        <dbReference type="EMBL" id="HEM66312.1"/>
    </source>
</evidence>
<dbReference type="EMBL" id="DSEU01000008">
    <property type="protein sequence ID" value="HEM66312.1"/>
    <property type="molecule type" value="Genomic_DNA"/>
</dbReference>
<dbReference type="PROSITE" id="PS51194">
    <property type="entry name" value="HELICASE_CTER"/>
    <property type="match status" value="1"/>
</dbReference>
<comment type="similarity">
    <text evidence="9">Belongs to the Lhr helicase family. Lhr-Core subfamily.</text>
</comment>
<dbReference type="InterPro" id="IPR017170">
    <property type="entry name" value="Lhr-like"/>
</dbReference>
<evidence type="ECO:0000256" key="9">
    <source>
        <dbReference type="ARBA" id="ARBA00093467"/>
    </source>
</evidence>
<feature type="domain" description="Helicase C-terminal" evidence="11">
    <location>
        <begin position="239"/>
        <end position="395"/>
    </location>
</feature>
<dbReference type="InterPro" id="IPR001650">
    <property type="entry name" value="Helicase_C-like"/>
</dbReference>
<proteinExistence type="inferred from homology"/>
<dbReference type="GO" id="GO:0016887">
    <property type="term" value="F:ATP hydrolysis activity"/>
    <property type="evidence" value="ECO:0007669"/>
    <property type="project" value="TreeGrafter"/>
</dbReference>
<evidence type="ECO:0000256" key="2">
    <source>
        <dbReference type="ARBA" id="ARBA00022763"/>
    </source>
</evidence>
<keyword evidence="7" id="KW-0234">DNA repair</keyword>
<dbReference type="InterPro" id="IPR045628">
    <property type="entry name" value="Lhr_WH_dom"/>
</dbReference>
<name>A0A7J2U2B0_9CREN</name>
<dbReference type="SMART" id="SM00490">
    <property type="entry name" value="HELICc"/>
    <property type="match status" value="1"/>
</dbReference>
<evidence type="ECO:0000256" key="6">
    <source>
        <dbReference type="ARBA" id="ARBA00023125"/>
    </source>
</evidence>
<dbReference type="InterPro" id="IPR052511">
    <property type="entry name" value="ATP-dep_Helicase"/>
</dbReference>
<comment type="caution">
    <text evidence="12">The sequence shown here is derived from an EMBL/GenBank/DDBJ whole genome shotgun (WGS) entry which is preliminary data.</text>
</comment>
<dbReference type="GO" id="GO:0005524">
    <property type="term" value="F:ATP binding"/>
    <property type="evidence" value="ECO:0007669"/>
    <property type="project" value="UniProtKB-KW"/>
</dbReference>
<dbReference type="SMART" id="SM00487">
    <property type="entry name" value="DEXDc"/>
    <property type="match status" value="1"/>
</dbReference>
<sequence length="961" mass="109333">MSYDEKVLKHYIKLGFTNLTEIQRVTYTKILNHDMDLIVSAPTGSGKTEAVIIPLLIKLAEKGLLRSEGILVLYITPLRALNRDLGKRLNSICKVFVCNVDIWHSDTPSTTRKKIIKAPPHILLTTPESLQILLIKKEFIKHFSKLYAVIIDEIQELIQDERGAELLLAMERLDTMLGRHIRRIAITATLNEDNLRFMGKVLFSNRHFDVAIADSKKRYEADVMLSTGNYQWGFFAVGDIVKKISEIVKSKQHRQILIFTNTRTSAEELSYLLKSEGELDENAIGLHHGSLSRGVREAIEKNFKEGQIRVAISTSSLELGIDIGAVDLVIQYLSPRQVTKLLQRIGRAGHREDEVSKGVIVSPPIISELVESIIIAKRLERGDLEPLNIHVNSLAVLAHQLVGLALERDSILLTHFWKIAKRSLLFQDTSFDTVKKLTQFLNDIGLLKCHQDEQDVICNATKRGYIYYVTTNMIPNTNEYRAKSITDHKVIALLDEDFVALCNQDDVIVLGGNAWRIINVDYDEKSVWLSPLLDARQVILPKWIGENIPVHEKVARETCSFLRRFCACRDETCVDRLFNSYKINESVRVFLVANKDNLCKVYPSDNILTIELHRIPKEDKSLIAVYHCLGSRGSEAFSLALLRILREYLNVGGSYKSHQLGTVILTNRSLSIDELKKALTTLIQLHKKNLLKGIIIDELKKSSLFKRRVIEVAKKMGIIAKDSSIEEVRKVLSALLDMELIVDEAIRELLVENIDINVVEELLQKVVESKKVKIVMTKTASPFLQEISQLGSLRYIIRSSTLPRNLVIEITKQRLLNKRSKLICLVCGNVFEINIGEYLAEKCVEKNPFKCFISCPYCTSKALTVLENDNELQEFKDMLIKLKKRGFSKTDIGEYENIERASKVANLIMEYGLAALIALQGIGIGIEFAKRVLAKSHNWDSLISNILEYEENYLRTRKYWD</sequence>
<accession>A0A7J2U2B0</accession>
<evidence type="ECO:0000256" key="5">
    <source>
        <dbReference type="ARBA" id="ARBA00022840"/>
    </source>
</evidence>
<evidence type="ECO:0000259" key="11">
    <source>
        <dbReference type="PROSITE" id="PS51194"/>
    </source>
</evidence>
<dbReference type="Pfam" id="PF00271">
    <property type="entry name" value="Helicase_C"/>
    <property type="match status" value="1"/>
</dbReference>
<organism evidence="12">
    <name type="scientific">Ignisphaera aggregans</name>
    <dbReference type="NCBI Taxonomy" id="334771"/>
    <lineage>
        <taxon>Archaea</taxon>
        <taxon>Thermoproteota</taxon>
        <taxon>Thermoprotei</taxon>
        <taxon>Desulfurococcales</taxon>
        <taxon>Desulfurococcaceae</taxon>
        <taxon>Ignisphaera</taxon>
    </lineage>
</organism>
<keyword evidence="5" id="KW-0067">ATP-binding</keyword>
<dbReference type="GO" id="GO:0003677">
    <property type="term" value="F:DNA binding"/>
    <property type="evidence" value="ECO:0007669"/>
    <property type="project" value="UniProtKB-KW"/>
</dbReference>
<dbReference type="SUPFAM" id="SSF52540">
    <property type="entry name" value="P-loop containing nucleoside triphosphate hydrolases"/>
    <property type="match status" value="1"/>
</dbReference>
<dbReference type="Pfam" id="PF08494">
    <property type="entry name" value="DEAD_assoc"/>
    <property type="match status" value="1"/>
</dbReference>
<dbReference type="Gene3D" id="3.40.50.300">
    <property type="entry name" value="P-loop containing nucleotide triphosphate hydrolases"/>
    <property type="match status" value="2"/>
</dbReference>
<dbReference type="PIRSF" id="PIRSF037307">
    <property type="entry name" value="Lhr-like_helic_prd"/>
    <property type="match status" value="1"/>
</dbReference>
<keyword evidence="8" id="KW-0413">Isomerase</keyword>
<dbReference type="GO" id="GO:0006281">
    <property type="term" value="P:DNA repair"/>
    <property type="evidence" value="ECO:0007669"/>
    <property type="project" value="UniProtKB-KW"/>
</dbReference>
<dbReference type="AlphaFoldDB" id="A0A7J2U2B0"/>
<evidence type="ECO:0000256" key="4">
    <source>
        <dbReference type="ARBA" id="ARBA00022806"/>
    </source>
</evidence>
<dbReference type="Pfam" id="PF00270">
    <property type="entry name" value="DEAD"/>
    <property type="match status" value="1"/>
</dbReference>
<keyword evidence="6" id="KW-0238">DNA-binding</keyword>
<dbReference type="InterPro" id="IPR014001">
    <property type="entry name" value="Helicase_ATP-bd"/>
</dbReference>